<gene>
    <name evidence="1" type="ORF">SAMN06264849_1028</name>
</gene>
<dbReference type="Proteomes" id="UP000315636">
    <property type="component" value="Unassembled WGS sequence"/>
</dbReference>
<name>A0A521BCU9_9BACL</name>
<evidence type="ECO:0000313" key="1">
    <source>
        <dbReference type="EMBL" id="SMO44902.1"/>
    </source>
</evidence>
<organism evidence="1 2">
    <name type="scientific">Melghirimyces algeriensis</name>
    <dbReference type="NCBI Taxonomy" id="910412"/>
    <lineage>
        <taxon>Bacteria</taxon>
        <taxon>Bacillati</taxon>
        <taxon>Bacillota</taxon>
        <taxon>Bacilli</taxon>
        <taxon>Bacillales</taxon>
        <taxon>Thermoactinomycetaceae</taxon>
        <taxon>Melghirimyces</taxon>
    </lineage>
</organism>
<dbReference type="EMBL" id="FXTI01000002">
    <property type="protein sequence ID" value="SMO44902.1"/>
    <property type="molecule type" value="Genomic_DNA"/>
</dbReference>
<reference evidence="1 2" key="1">
    <citation type="submission" date="2017-05" db="EMBL/GenBank/DDBJ databases">
        <authorList>
            <person name="Varghese N."/>
            <person name="Submissions S."/>
        </authorList>
    </citation>
    <scope>NUCLEOTIDE SEQUENCE [LARGE SCALE GENOMIC DNA]</scope>
    <source>
        <strain evidence="1 2">DSM 45474</strain>
    </source>
</reference>
<keyword evidence="2" id="KW-1185">Reference proteome</keyword>
<accession>A0A521BCU9</accession>
<proteinExistence type="predicted"/>
<protein>
    <submittedName>
        <fullName evidence="1">Uncharacterized protein</fullName>
    </submittedName>
</protein>
<dbReference type="AlphaFoldDB" id="A0A521BCU9"/>
<evidence type="ECO:0000313" key="2">
    <source>
        <dbReference type="Proteomes" id="UP000315636"/>
    </source>
</evidence>
<sequence length="96" mass="10868">MDDPDTFDMLDLEDMTDKQEIALMRELINRMLKEENEGNSISDIPVVYRCIHSILVIDGVQITANRIVPTGYPSEPSIGFVMGTPVILPVFSYKYT</sequence>